<comment type="similarity">
    <text evidence="3">Belongs to the RimP family.</text>
</comment>
<dbReference type="InterPro" id="IPR035956">
    <property type="entry name" value="RimP_N_sf"/>
</dbReference>
<dbReference type="Gene3D" id="3.30.300.70">
    <property type="entry name" value="RimP-like superfamily, N-terminal"/>
    <property type="match status" value="1"/>
</dbReference>
<evidence type="ECO:0000256" key="3">
    <source>
        <dbReference type="HAMAP-Rule" id="MF_01077"/>
    </source>
</evidence>
<organism evidence="6 7">
    <name type="scientific">Lachnospira hominis</name>
    <name type="common">ex Liu et al. 2021</name>
    <dbReference type="NCBI Taxonomy" id="2763051"/>
    <lineage>
        <taxon>Bacteria</taxon>
        <taxon>Bacillati</taxon>
        <taxon>Bacillota</taxon>
        <taxon>Clostridia</taxon>
        <taxon>Lachnospirales</taxon>
        <taxon>Lachnospiraceae</taxon>
        <taxon>Lachnospira</taxon>
    </lineage>
</organism>
<dbReference type="NCBIfam" id="NF000928">
    <property type="entry name" value="PRK00092.1-2"/>
    <property type="match status" value="1"/>
</dbReference>
<dbReference type="Gene3D" id="2.30.30.180">
    <property type="entry name" value="Ribosome maturation factor RimP, C-terminal domain"/>
    <property type="match status" value="1"/>
</dbReference>
<sequence>MGRSESYEAKTEQLIQPLIDANNFELVDVEFVKEGSDWYLRVYIDKDGGITVDDCELISRAFNEILDREDYISEQYIFEVSSPGLMRPLKKEKDYKRSVGKLIDIKLYKPVDKCKEFTGVLDSYDKDTVTIKMDDDTQKTFDRSNLAMIRLAFCE</sequence>
<feature type="domain" description="Ribosome maturation factor RimP N-terminal" evidence="4">
    <location>
        <begin position="14"/>
        <end position="85"/>
    </location>
</feature>
<dbReference type="InterPro" id="IPR036847">
    <property type="entry name" value="RimP_C_sf"/>
</dbReference>
<dbReference type="SUPFAM" id="SSF74942">
    <property type="entry name" value="YhbC-like, C-terminal domain"/>
    <property type="match status" value="1"/>
</dbReference>
<evidence type="ECO:0000256" key="2">
    <source>
        <dbReference type="ARBA" id="ARBA00022517"/>
    </source>
</evidence>
<evidence type="ECO:0000259" key="4">
    <source>
        <dbReference type="Pfam" id="PF02576"/>
    </source>
</evidence>
<keyword evidence="7" id="KW-1185">Reference proteome</keyword>
<name>A0ABR7G1B9_9FIRM</name>
<dbReference type="EMBL" id="JACOPD010000006">
    <property type="protein sequence ID" value="MBC5681236.1"/>
    <property type="molecule type" value="Genomic_DNA"/>
</dbReference>
<comment type="subcellular location">
    <subcellularLocation>
        <location evidence="3">Cytoplasm</location>
    </subcellularLocation>
</comment>
<accession>A0ABR7G1B9</accession>
<evidence type="ECO:0000256" key="1">
    <source>
        <dbReference type="ARBA" id="ARBA00022490"/>
    </source>
</evidence>
<evidence type="ECO:0000259" key="5">
    <source>
        <dbReference type="Pfam" id="PF17384"/>
    </source>
</evidence>
<dbReference type="PANTHER" id="PTHR33867">
    <property type="entry name" value="RIBOSOME MATURATION FACTOR RIMP"/>
    <property type="match status" value="1"/>
</dbReference>
<dbReference type="InterPro" id="IPR028989">
    <property type="entry name" value="RimP_N"/>
</dbReference>
<gene>
    <name evidence="3 6" type="primary">rimP</name>
    <name evidence="6" type="ORF">H8S01_09710</name>
</gene>
<feature type="domain" description="Ribosome maturation factor RimP C-terminal" evidence="5">
    <location>
        <begin position="89"/>
        <end position="151"/>
    </location>
</feature>
<evidence type="ECO:0000313" key="6">
    <source>
        <dbReference type="EMBL" id="MBC5681236.1"/>
    </source>
</evidence>
<dbReference type="InterPro" id="IPR003728">
    <property type="entry name" value="Ribosome_maturation_RimP"/>
</dbReference>
<protein>
    <recommendedName>
        <fullName evidence="3">Ribosome maturation factor RimP</fullName>
    </recommendedName>
</protein>
<dbReference type="Proteomes" id="UP000628463">
    <property type="component" value="Unassembled WGS sequence"/>
</dbReference>
<keyword evidence="2 3" id="KW-0690">Ribosome biogenesis</keyword>
<dbReference type="SUPFAM" id="SSF75420">
    <property type="entry name" value="YhbC-like, N-terminal domain"/>
    <property type="match status" value="1"/>
</dbReference>
<dbReference type="HAMAP" id="MF_01077">
    <property type="entry name" value="RimP"/>
    <property type="match status" value="1"/>
</dbReference>
<dbReference type="CDD" id="cd01734">
    <property type="entry name" value="YlxS_C"/>
    <property type="match status" value="1"/>
</dbReference>
<keyword evidence="1 3" id="KW-0963">Cytoplasm</keyword>
<dbReference type="RefSeq" id="WP_021867137.1">
    <property type="nucleotide sequence ID" value="NZ_JACOPD010000006.1"/>
</dbReference>
<dbReference type="Pfam" id="PF17384">
    <property type="entry name" value="DUF150_C"/>
    <property type="match status" value="1"/>
</dbReference>
<dbReference type="PANTHER" id="PTHR33867:SF1">
    <property type="entry name" value="RIBOSOME MATURATION FACTOR RIMP"/>
    <property type="match status" value="1"/>
</dbReference>
<evidence type="ECO:0000313" key="7">
    <source>
        <dbReference type="Proteomes" id="UP000628463"/>
    </source>
</evidence>
<comment type="caution">
    <text evidence="6">The sequence shown here is derived from an EMBL/GenBank/DDBJ whole genome shotgun (WGS) entry which is preliminary data.</text>
</comment>
<dbReference type="InterPro" id="IPR028998">
    <property type="entry name" value="RimP_C"/>
</dbReference>
<comment type="function">
    <text evidence="3">Required for maturation of 30S ribosomal subunits.</text>
</comment>
<proteinExistence type="inferred from homology"/>
<reference evidence="6 7" key="1">
    <citation type="submission" date="2020-08" db="EMBL/GenBank/DDBJ databases">
        <title>Genome public.</title>
        <authorList>
            <person name="Liu C."/>
            <person name="Sun Q."/>
        </authorList>
    </citation>
    <scope>NUCLEOTIDE SEQUENCE [LARGE SCALE GENOMIC DNA]</scope>
    <source>
        <strain evidence="6 7">NSJ-43</strain>
    </source>
</reference>
<dbReference type="Pfam" id="PF02576">
    <property type="entry name" value="RimP_N"/>
    <property type="match status" value="1"/>
</dbReference>